<evidence type="ECO:0000256" key="1">
    <source>
        <dbReference type="SAM" id="MobiDB-lite"/>
    </source>
</evidence>
<organism evidence="2">
    <name type="scientific">termite gut metagenome</name>
    <dbReference type="NCBI Taxonomy" id="433724"/>
    <lineage>
        <taxon>unclassified sequences</taxon>
        <taxon>metagenomes</taxon>
        <taxon>organismal metagenomes</taxon>
    </lineage>
</organism>
<feature type="compositionally biased region" description="Basic and acidic residues" evidence="1">
    <location>
        <begin position="357"/>
        <end position="366"/>
    </location>
</feature>
<accession>A0A5J4S4H3</accession>
<protein>
    <submittedName>
        <fullName evidence="2">Uncharacterized protein</fullName>
    </submittedName>
</protein>
<dbReference type="EMBL" id="SNRY01000419">
    <property type="protein sequence ID" value="KAA6340979.1"/>
    <property type="molecule type" value="Genomic_DNA"/>
</dbReference>
<evidence type="ECO:0000313" key="2">
    <source>
        <dbReference type="EMBL" id="KAA6340979.1"/>
    </source>
</evidence>
<feature type="compositionally biased region" description="Basic residues" evidence="1">
    <location>
        <begin position="324"/>
        <end position="343"/>
    </location>
</feature>
<sequence>MITTFPLGSYRGRIENIAAYVRCGKQVFRSINNRPANPRTFSQMRQRTKLSNILSAYRILSSFVRESYQTRPPSLTAYNVFVKNNLKATEVFLDKGEALAEACVVDEFNISEGTLPSIEATVSDNRLITSLQLPLGFLIDETTTLREVSYSLVGCNASLRYGDKLSILYLMQVRPNREVNFYMPHAELKLYEFVLEGDSRIPFYTLVDERLFRAKNGYVCTDEQVGEGAVGYVHSRKTKRCTEYSTQSLVLLPGTVLCRTYSSVEKSYEAAASYGTKIESGKLKVESEELKKDKITAAKADTNKRMDTIEVKGRDFAKEQSKTKQVKKLKRKKGKRKGYKLKAHSTLAPTKRNSSRCKRENHPPAG</sequence>
<feature type="region of interest" description="Disordered" evidence="1">
    <location>
        <begin position="314"/>
        <end position="366"/>
    </location>
</feature>
<dbReference type="AlphaFoldDB" id="A0A5J4S4H3"/>
<proteinExistence type="predicted"/>
<name>A0A5J4S4H3_9ZZZZ</name>
<comment type="caution">
    <text evidence="2">The sequence shown here is derived from an EMBL/GenBank/DDBJ whole genome shotgun (WGS) entry which is preliminary data.</text>
</comment>
<reference evidence="2" key="1">
    <citation type="submission" date="2019-03" db="EMBL/GenBank/DDBJ databases">
        <title>Single cell metagenomics reveals metabolic interactions within the superorganism composed of flagellate Streblomastix strix and complex community of Bacteroidetes bacteria on its surface.</title>
        <authorList>
            <person name="Treitli S.C."/>
            <person name="Kolisko M."/>
            <person name="Husnik F."/>
            <person name="Keeling P."/>
            <person name="Hampl V."/>
        </authorList>
    </citation>
    <scope>NUCLEOTIDE SEQUENCE</scope>
    <source>
        <strain evidence="2">STM</strain>
    </source>
</reference>
<gene>
    <name evidence="2" type="ORF">EZS27_011175</name>
</gene>